<dbReference type="Pfam" id="PF13181">
    <property type="entry name" value="TPR_8"/>
    <property type="match status" value="1"/>
</dbReference>
<evidence type="ECO:0000313" key="6">
    <source>
        <dbReference type="EnsemblMetazoa" id="CapteP228317"/>
    </source>
</evidence>
<proteinExistence type="inferred from homology"/>
<evidence type="ECO:0000256" key="3">
    <source>
        <dbReference type="ARBA" id="ARBA00024020"/>
    </source>
</evidence>
<dbReference type="AlphaFoldDB" id="R7UWC9"/>
<dbReference type="OrthoDB" id="1936594at2759"/>
<accession>R7UWC9</accession>
<dbReference type="STRING" id="283909.R7UWC9"/>
<dbReference type="FunCoup" id="R7UWC9">
    <property type="interactions" value="2221"/>
</dbReference>
<dbReference type="SUPFAM" id="SSF48452">
    <property type="entry name" value="TPR-like"/>
    <property type="match status" value="1"/>
</dbReference>
<dbReference type="PANTHER" id="PTHR16193:SF0">
    <property type="entry name" value="TETRATRICOPEPTIDE REPEAT PROTEIN 27"/>
    <property type="match status" value="1"/>
</dbReference>
<gene>
    <name evidence="5" type="ORF">CAPTEDRAFT_228317</name>
</gene>
<dbReference type="InterPro" id="IPR019734">
    <property type="entry name" value="TPR_rpt"/>
</dbReference>
<reference evidence="6" key="3">
    <citation type="submission" date="2015-06" db="UniProtKB">
        <authorList>
            <consortium name="EnsemblMetazoa"/>
        </authorList>
    </citation>
    <scope>IDENTIFICATION</scope>
</reference>
<dbReference type="Proteomes" id="UP000014760">
    <property type="component" value="Unassembled WGS sequence"/>
</dbReference>
<dbReference type="OMA" id="KESTQCY"/>
<dbReference type="EMBL" id="AMQN01005993">
    <property type="status" value="NOT_ANNOTATED_CDS"/>
    <property type="molecule type" value="Genomic_DNA"/>
</dbReference>
<sequence>MLSLELAALRLKKCPDKIEGDDQLSSIVQNLCSANYKDILKDDYLQAVFNIDAWVRTSDSGSLPDFERLCLDCISKAFEGCDNAEKQKRTFCLLAIAVSCVQLFAQNNWVGPSVDLPSWLSSLNEKFEFRRLPCSGRGGRLSQSLVSVLSPLGASYPFSLLRSFNVLHNYLLVVNALPVPAPEHTQRAVYVIEELTHGPYCFRDLAIEFHLEAGHLLYFFYEPSLSSEHFTAARQLSNLTIELTGAMGKRTRFQEKEVSQLVLRIQRNEEARVNFDPVSVETLPTNMPLDDDTLLEGIAFSDSAEQFTVPLQPFEEALVLGLCHLHRKTCETKGSILEEETMAYINAVLSQPMSWSIQSAALLHRTNWQLDSIRRMQRSLSQLEELVNQFKRSVPPAVLRLPFLYASNLPPQWEVERRYGEFLIKVGSTQTALDIFMRINMYEDVIKCYTSLGRREKAEEVIRARLAIAETDSLWCYLGDVTHNEEDYMRAWHLSKGRCARAQRSLGFLFLNKGEFEKCLPYFERSLKVNALQNHEAWNNLSSAYIRDGQKERAFVTLQEAIKLDFENWRVWENYLLLATDVGEFQEAMRSVNRMLDLRDKFSDVPVLKVFVRAVIEDIKDASGAPSGKLAPELKKLFGRITSKVTANGDIWRLYGELLLGIKDRTVEDLQRAVQYLQKSHRCATQVNGWEKDPKKCVEVADSMTPLVATYLQCAGIMQDKQLATQLLSSARLATKGVIAKIKQNHVDVVTNEMREDLNEPCVRLETLLQEIQSAIDERKS</sequence>
<feature type="repeat" description="TPR" evidence="4">
    <location>
        <begin position="500"/>
        <end position="533"/>
    </location>
</feature>
<protein>
    <submittedName>
        <fullName evidence="5 6">Uncharacterized protein</fullName>
    </submittedName>
</protein>
<dbReference type="Gene3D" id="1.25.40.10">
    <property type="entry name" value="Tetratricopeptide repeat domain"/>
    <property type="match status" value="1"/>
</dbReference>
<keyword evidence="2 4" id="KW-0802">TPR repeat</keyword>
<evidence type="ECO:0000256" key="1">
    <source>
        <dbReference type="ARBA" id="ARBA00022737"/>
    </source>
</evidence>
<dbReference type="EMBL" id="KB297336">
    <property type="protein sequence ID" value="ELU10624.1"/>
    <property type="molecule type" value="Genomic_DNA"/>
</dbReference>
<reference evidence="5 7" key="2">
    <citation type="journal article" date="2013" name="Nature">
        <title>Insights into bilaterian evolution from three spiralian genomes.</title>
        <authorList>
            <person name="Simakov O."/>
            <person name="Marletaz F."/>
            <person name="Cho S.J."/>
            <person name="Edsinger-Gonzales E."/>
            <person name="Havlak P."/>
            <person name="Hellsten U."/>
            <person name="Kuo D.H."/>
            <person name="Larsson T."/>
            <person name="Lv J."/>
            <person name="Arendt D."/>
            <person name="Savage R."/>
            <person name="Osoegawa K."/>
            <person name="de Jong P."/>
            <person name="Grimwood J."/>
            <person name="Chapman J.A."/>
            <person name="Shapiro H."/>
            <person name="Aerts A."/>
            <person name="Otillar R.P."/>
            <person name="Terry A.Y."/>
            <person name="Boore J.L."/>
            <person name="Grigoriev I.V."/>
            <person name="Lindberg D.R."/>
            <person name="Seaver E.C."/>
            <person name="Weisblat D.A."/>
            <person name="Putnam N.H."/>
            <person name="Rokhsar D.S."/>
        </authorList>
    </citation>
    <scope>NUCLEOTIDE SEQUENCE</scope>
    <source>
        <strain evidence="5 7">I ESC-2004</strain>
    </source>
</reference>
<keyword evidence="7" id="KW-1185">Reference proteome</keyword>
<name>R7UWC9_CAPTE</name>
<dbReference type="PANTHER" id="PTHR16193">
    <property type="entry name" value="TETRATRICOPEPTIDE REPEAT PROTEIN 27"/>
    <property type="match status" value="1"/>
</dbReference>
<dbReference type="PROSITE" id="PS50005">
    <property type="entry name" value="TPR"/>
    <property type="match status" value="2"/>
</dbReference>
<feature type="repeat" description="TPR" evidence="4">
    <location>
        <begin position="535"/>
        <end position="568"/>
    </location>
</feature>
<comment type="similarity">
    <text evidence="3">Belongs to the TTC27 family.</text>
</comment>
<evidence type="ECO:0000313" key="7">
    <source>
        <dbReference type="Proteomes" id="UP000014760"/>
    </source>
</evidence>
<organism evidence="5">
    <name type="scientific">Capitella teleta</name>
    <name type="common">Polychaete worm</name>
    <dbReference type="NCBI Taxonomy" id="283909"/>
    <lineage>
        <taxon>Eukaryota</taxon>
        <taxon>Metazoa</taxon>
        <taxon>Spiralia</taxon>
        <taxon>Lophotrochozoa</taxon>
        <taxon>Annelida</taxon>
        <taxon>Polychaeta</taxon>
        <taxon>Sedentaria</taxon>
        <taxon>Scolecida</taxon>
        <taxon>Capitellidae</taxon>
        <taxon>Capitella</taxon>
    </lineage>
</organism>
<evidence type="ECO:0000256" key="4">
    <source>
        <dbReference type="PROSITE-ProRule" id="PRU00339"/>
    </source>
</evidence>
<dbReference type="HOGENOM" id="CLU_004905_2_0_1"/>
<dbReference type="InterPro" id="IPR011990">
    <property type="entry name" value="TPR-like_helical_dom_sf"/>
</dbReference>
<evidence type="ECO:0000313" key="5">
    <source>
        <dbReference type="EMBL" id="ELU10624.1"/>
    </source>
</evidence>
<evidence type="ECO:0000256" key="2">
    <source>
        <dbReference type="ARBA" id="ARBA00022803"/>
    </source>
</evidence>
<dbReference type="InterPro" id="IPR044244">
    <property type="entry name" value="TTC27/Emw1"/>
</dbReference>
<dbReference type="SMART" id="SM00028">
    <property type="entry name" value="TPR"/>
    <property type="match status" value="3"/>
</dbReference>
<reference evidence="7" key="1">
    <citation type="submission" date="2012-12" db="EMBL/GenBank/DDBJ databases">
        <authorList>
            <person name="Hellsten U."/>
            <person name="Grimwood J."/>
            <person name="Chapman J.A."/>
            <person name="Shapiro H."/>
            <person name="Aerts A."/>
            <person name="Otillar R.P."/>
            <person name="Terry A.Y."/>
            <person name="Boore J.L."/>
            <person name="Simakov O."/>
            <person name="Marletaz F."/>
            <person name="Cho S.-J."/>
            <person name="Edsinger-Gonzales E."/>
            <person name="Havlak P."/>
            <person name="Kuo D.-H."/>
            <person name="Larsson T."/>
            <person name="Lv J."/>
            <person name="Arendt D."/>
            <person name="Savage R."/>
            <person name="Osoegawa K."/>
            <person name="de Jong P."/>
            <person name="Lindberg D.R."/>
            <person name="Seaver E.C."/>
            <person name="Weisblat D.A."/>
            <person name="Putnam N.H."/>
            <person name="Grigoriev I.V."/>
            <person name="Rokhsar D.S."/>
        </authorList>
    </citation>
    <scope>NUCLEOTIDE SEQUENCE</scope>
    <source>
        <strain evidence="7">I ESC-2004</strain>
    </source>
</reference>
<keyword evidence="1" id="KW-0677">Repeat</keyword>
<dbReference type="EnsemblMetazoa" id="CapteT228317">
    <property type="protein sequence ID" value="CapteP228317"/>
    <property type="gene ID" value="CapteG228317"/>
</dbReference>